<evidence type="ECO:0000256" key="1">
    <source>
        <dbReference type="SAM" id="MobiDB-lite"/>
    </source>
</evidence>
<name>A0A0L1J414_ASPN3</name>
<keyword evidence="3" id="KW-1185">Reference proteome</keyword>
<evidence type="ECO:0000313" key="2">
    <source>
        <dbReference type="EMBL" id="KNG86462.1"/>
    </source>
</evidence>
<dbReference type="RefSeq" id="XP_015407385.1">
    <property type="nucleotide sequence ID" value="XM_015550319.1"/>
</dbReference>
<feature type="compositionally biased region" description="Pro residues" evidence="1">
    <location>
        <begin position="1"/>
        <end position="11"/>
    </location>
</feature>
<feature type="compositionally biased region" description="Low complexity" evidence="1">
    <location>
        <begin position="67"/>
        <end position="76"/>
    </location>
</feature>
<dbReference type="AlphaFoldDB" id="A0A0L1J414"/>
<proteinExistence type="predicted"/>
<sequence>MDQAPPTPPTPASQEDTMPEFTPINGNTAGTSVPSPSAAAASTPTKRGKKSAAANGEKASPSKKAKAAAGSSPSKKTIGPIPTSFEAAGLSDRMIIQMRDDEGKNWGEINESWMKMTGIKVGTSTLRMRYTTMKANFVEFTAEDEARLLRLKKEIEEKFEQEKWPKLMEAIEADGGKKYPVAALQKKFKDLAKGNTHADAVKEEE</sequence>
<comment type="caution">
    <text evidence="2">The sequence shown here is derived from an EMBL/GenBank/DDBJ whole genome shotgun (WGS) entry which is preliminary data.</text>
</comment>
<dbReference type="EMBL" id="JNOM01000114">
    <property type="protein sequence ID" value="KNG86462.1"/>
    <property type="molecule type" value="Genomic_DNA"/>
</dbReference>
<dbReference type="Proteomes" id="UP000037505">
    <property type="component" value="Unassembled WGS sequence"/>
</dbReference>
<accession>A0A0L1J414</accession>
<organism evidence="2 3">
    <name type="scientific">Aspergillus nomiae NRRL (strain ATCC 15546 / NRRL 13137 / CBS 260.88 / M93)</name>
    <dbReference type="NCBI Taxonomy" id="1509407"/>
    <lineage>
        <taxon>Eukaryota</taxon>
        <taxon>Fungi</taxon>
        <taxon>Dikarya</taxon>
        <taxon>Ascomycota</taxon>
        <taxon>Pezizomycotina</taxon>
        <taxon>Eurotiomycetes</taxon>
        <taxon>Eurotiomycetidae</taxon>
        <taxon>Eurotiales</taxon>
        <taxon>Aspergillaceae</taxon>
        <taxon>Aspergillus</taxon>
        <taxon>Aspergillus subgen. Circumdati</taxon>
    </lineage>
</organism>
<gene>
    <name evidence="2" type="ORF">ANOM_005062</name>
</gene>
<reference evidence="2 3" key="1">
    <citation type="submission" date="2014-06" db="EMBL/GenBank/DDBJ databases">
        <title>The Genome of the Aflatoxigenic Filamentous Fungus Aspergillus nomius.</title>
        <authorList>
            <person name="Moore M.G."/>
            <person name="Shannon B.M."/>
            <person name="Brian M.M."/>
        </authorList>
    </citation>
    <scope>NUCLEOTIDE SEQUENCE [LARGE SCALE GENOMIC DNA]</scope>
    <source>
        <strain evidence="2 3">NRRL 13137</strain>
    </source>
</reference>
<dbReference type="GeneID" id="26806866"/>
<protein>
    <submittedName>
        <fullName evidence="2">Uncharacterized protein</fullName>
    </submittedName>
</protein>
<dbReference type="OrthoDB" id="5375264at2759"/>
<evidence type="ECO:0000313" key="3">
    <source>
        <dbReference type="Proteomes" id="UP000037505"/>
    </source>
</evidence>
<feature type="compositionally biased region" description="Low complexity" evidence="1">
    <location>
        <begin position="28"/>
        <end position="45"/>
    </location>
</feature>
<feature type="region of interest" description="Disordered" evidence="1">
    <location>
        <begin position="1"/>
        <end position="83"/>
    </location>
</feature>
<dbReference type="STRING" id="1509407.A0A0L1J414"/>